<gene>
    <name evidence="1" type="ORF">SAMN04487987_101444</name>
</gene>
<sequence>MAVLKVIEVLANSEKSWEDATRKAVKHASKSLKNIRSVYVQDQSASVKDGEVSDFRVNLKITFEVE</sequence>
<dbReference type="InterPro" id="IPR009923">
    <property type="entry name" value="Dodecin"/>
</dbReference>
<dbReference type="PANTHER" id="PTHR39324:SF1">
    <property type="entry name" value="CALCIUM DODECIN"/>
    <property type="match status" value="1"/>
</dbReference>
<dbReference type="InterPro" id="IPR036694">
    <property type="entry name" value="Dodecin-like_sf"/>
</dbReference>
<evidence type="ECO:0000313" key="2">
    <source>
        <dbReference type="Proteomes" id="UP000199439"/>
    </source>
</evidence>
<dbReference type="SUPFAM" id="SSF89807">
    <property type="entry name" value="Dodecin-like"/>
    <property type="match status" value="1"/>
</dbReference>
<dbReference type="InterPro" id="IPR025543">
    <property type="entry name" value="Dodecin-like"/>
</dbReference>
<evidence type="ECO:0008006" key="3">
    <source>
        <dbReference type="Google" id="ProtNLM"/>
    </source>
</evidence>
<dbReference type="RefSeq" id="WP_092848464.1">
    <property type="nucleotide sequence ID" value="NZ_FOMI01000001.1"/>
</dbReference>
<dbReference type="STRING" id="870482.SAMN04487987_101444"/>
<dbReference type="Gene3D" id="3.30.1660.10">
    <property type="entry name" value="Flavin-binding protein dodecin"/>
    <property type="match status" value="1"/>
</dbReference>
<evidence type="ECO:0000313" key="1">
    <source>
        <dbReference type="EMBL" id="SFC87429.1"/>
    </source>
</evidence>
<protein>
    <recommendedName>
        <fullName evidence="3">Dodecin</fullName>
    </recommendedName>
</protein>
<dbReference type="PANTHER" id="PTHR39324">
    <property type="entry name" value="CALCIUM DODECIN"/>
    <property type="match status" value="1"/>
</dbReference>
<organism evidence="1 2">
    <name type="scientific">Algibacter pectinivorans</name>
    <dbReference type="NCBI Taxonomy" id="870482"/>
    <lineage>
        <taxon>Bacteria</taxon>
        <taxon>Pseudomonadati</taxon>
        <taxon>Bacteroidota</taxon>
        <taxon>Flavobacteriia</taxon>
        <taxon>Flavobacteriales</taxon>
        <taxon>Flavobacteriaceae</taxon>
        <taxon>Algibacter</taxon>
    </lineage>
</organism>
<name>A0A1I1MPZ1_9FLAO</name>
<proteinExistence type="predicted"/>
<reference evidence="2" key="1">
    <citation type="submission" date="2016-10" db="EMBL/GenBank/DDBJ databases">
        <authorList>
            <person name="Varghese N."/>
            <person name="Submissions S."/>
        </authorList>
    </citation>
    <scope>NUCLEOTIDE SEQUENCE [LARGE SCALE GENOMIC DNA]</scope>
    <source>
        <strain evidence="2">DSM 25730</strain>
    </source>
</reference>
<dbReference type="AlphaFoldDB" id="A0A1I1MPZ1"/>
<dbReference type="Proteomes" id="UP000199439">
    <property type="component" value="Unassembled WGS sequence"/>
</dbReference>
<keyword evidence="2" id="KW-1185">Reference proteome</keyword>
<dbReference type="Pfam" id="PF07311">
    <property type="entry name" value="Dodecin"/>
    <property type="match status" value="1"/>
</dbReference>
<accession>A0A1I1MPZ1</accession>
<dbReference type="EMBL" id="FOMI01000001">
    <property type="protein sequence ID" value="SFC87429.1"/>
    <property type="molecule type" value="Genomic_DNA"/>
</dbReference>
<dbReference type="OrthoDB" id="1525133at2"/>